<feature type="domain" description="Response regulatory" evidence="1">
    <location>
        <begin position="1"/>
        <end position="44"/>
    </location>
</feature>
<gene>
    <name evidence="2" type="ORF">S06H3_28137</name>
</gene>
<dbReference type="PROSITE" id="PS50110">
    <property type="entry name" value="RESPONSE_REGULATORY"/>
    <property type="match status" value="1"/>
</dbReference>
<dbReference type="GO" id="GO:0000160">
    <property type="term" value="P:phosphorelay signal transduction system"/>
    <property type="evidence" value="ECO:0007669"/>
    <property type="project" value="InterPro"/>
</dbReference>
<dbReference type="InterPro" id="IPR001789">
    <property type="entry name" value="Sig_transdc_resp-reg_receiver"/>
</dbReference>
<accession>X1P660</accession>
<evidence type="ECO:0000313" key="2">
    <source>
        <dbReference type="EMBL" id="GAI26414.1"/>
    </source>
</evidence>
<comment type="caution">
    <text evidence="2">The sequence shown here is derived from an EMBL/GenBank/DDBJ whole genome shotgun (WGS) entry which is preliminary data.</text>
</comment>
<dbReference type="Pfam" id="PF00072">
    <property type="entry name" value="Response_reg"/>
    <property type="match status" value="1"/>
</dbReference>
<dbReference type="EMBL" id="BARV01016390">
    <property type="protein sequence ID" value="GAI26414.1"/>
    <property type="molecule type" value="Genomic_DNA"/>
</dbReference>
<dbReference type="AlphaFoldDB" id="X1P660"/>
<dbReference type="InterPro" id="IPR011006">
    <property type="entry name" value="CheY-like_superfamily"/>
</dbReference>
<protein>
    <recommendedName>
        <fullName evidence="1">Response regulatory domain-containing protein</fullName>
    </recommendedName>
</protein>
<reference evidence="2" key="1">
    <citation type="journal article" date="2014" name="Front. Microbiol.">
        <title>High frequency of phylogenetically diverse reductive dehalogenase-homologous genes in deep subseafloor sedimentary metagenomes.</title>
        <authorList>
            <person name="Kawai M."/>
            <person name="Futagami T."/>
            <person name="Toyoda A."/>
            <person name="Takaki Y."/>
            <person name="Nishi S."/>
            <person name="Hori S."/>
            <person name="Arai W."/>
            <person name="Tsubouchi T."/>
            <person name="Morono Y."/>
            <person name="Uchiyama I."/>
            <person name="Ito T."/>
            <person name="Fujiyama A."/>
            <person name="Inagaki F."/>
            <person name="Takami H."/>
        </authorList>
    </citation>
    <scope>NUCLEOTIDE SEQUENCE</scope>
    <source>
        <strain evidence="2">Expedition CK06-06</strain>
    </source>
</reference>
<organism evidence="2">
    <name type="scientific">marine sediment metagenome</name>
    <dbReference type="NCBI Taxonomy" id="412755"/>
    <lineage>
        <taxon>unclassified sequences</taxon>
        <taxon>metagenomes</taxon>
        <taxon>ecological metagenomes</taxon>
    </lineage>
</organism>
<dbReference type="SUPFAM" id="SSF52172">
    <property type="entry name" value="CheY-like"/>
    <property type="match status" value="1"/>
</dbReference>
<sequence length="49" mass="5256">MAVVIYTAYGSPEIAGEAIEKGAADYLNKPFSLKELEATVKRILGDNTP</sequence>
<dbReference type="Gene3D" id="3.40.50.2300">
    <property type="match status" value="1"/>
</dbReference>
<evidence type="ECO:0000259" key="1">
    <source>
        <dbReference type="PROSITE" id="PS50110"/>
    </source>
</evidence>
<proteinExistence type="predicted"/>
<name>X1P660_9ZZZZ</name>